<feature type="transmembrane region" description="Helical" evidence="2">
    <location>
        <begin position="15"/>
        <end position="36"/>
    </location>
</feature>
<dbReference type="RefSeq" id="WP_338892157.1">
    <property type="nucleotide sequence ID" value="NZ_CP147846.1"/>
</dbReference>
<feature type="compositionally biased region" description="Acidic residues" evidence="1">
    <location>
        <begin position="52"/>
        <end position="65"/>
    </location>
</feature>
<feature type="region of interest" description="Disordered" evidence="1">
    <location>
        <begin position="42"/>
        <end position="65"/>
    </location>
</feature>
<keyword evidence="4" id="KW-1185">Reference proteome</keyword>
<keyword evidence="2" id="KW-0812">Transmembrane</keyword>
<proteinExistence type="predicted"/>
<reference evidence="3 4" key="1">
    <citation type="submission" date="2024-03" db="EMBL/GenBank/DDBJ databases">
        <title>Natural products discovery in diverse microorganisms through a two-stage MS feature dereplication strategy.</title>
        <authorList>
            <person name="Zhang R."/>
        </authorList>
    </citation>
    <scope>NUCLEOTIDE SEQUENCE [LARGE SCALE GENOMIC DNA]</scope>
    <source>
        <strain evidence="3 4">18930</strain>
    </source>
</reference>
<keyword evidence="2" id="KW-0472">Membrane</keyword>
<protein>
    <submittedName>
        <fullName evidence="3">Uncharacterized protein</fullName>
    </submittedName>
</protein>
<dbReference type="EMBL" id="CP147846">
    <property type="protein sequence ID" value="WXG70627.1"/>
    <property type="molecule type" value="Genomic_DNA"/>
</dbReference>
<evidence type="ECO:0000256" key="2">
    <source>
        <dbReference type="SAM" id="Phobius"/>
    </source>
</evidence>
<evidence type="ECO:0000313" key="3">
    <source>
        <dbReference type="EMBL" id="WXG70627.1"/>
    </source>
</evidence>
<sequence>MTPSDNVVYLADHSVVLALPALVPAFVIVGVVLFVVARDRRAERNDGTASDSDSDGLDPSNQEES</sequence>
<keyword evidence="2" id="KW-1133">Transmembrane helix</keyword>
<dbReference type="Proteomes" id="UP001432000">
    <property type="component" value="Chromosome"/>
</dbReference>
<evidence type="ECO:0000313" key="4">
    <source>
        <dbReference type="Proteomes" id="UP001432000"/>
    </source>
</evidence>
<accession>A0ABZ2PRK5</accession>
<gene>
    <name evidence="3" type="ORF">WDS16_09095</name>
</gene>
<evidence type="ECO:0000256" key="1">
    <source>
        <dbReference type="SAM" id="MobiDB-lite"/>
    </source>
</evidence>
<organism evidence="3 4">
    <name type="scientific">Rhodococcus sovatensis</name>
    <dbReference type="NCBI Taxonomy" id="1805840"/>
    <lineage>
        <taxon>Bacteria</taxon>
        <taxon>Bacillati</taxon>
        <taxon>Actinomycetota</taxon>
        <taxon>Actinomycetes</taxon>
        <taxon>Mycobacteriales</taxon>
        <taxon>Nocardiaceae</taxon>
        <taxon>Rhodococcus</taxon>
    </lineage>
</organism>
<name>A0ABZ2PRK5_9NOCA</name>